<proteinExistence type="predicted"/>
<dbReference type="AlphaFoldDB" id="Q6MHM7"/>
<dbReference type="STRING" id="264462.Bd3513"/>
<keyword evidence="2" id="KW-1185">Reference proteome</keyword>
<protein>
    <submittedName>
        <fullName evidence="1">Uncharacterized protein</fullName>
    </submittedName>
</protein>
<evidence type="ECO:0000313" key="2">
    <source>
        <dbReference type="Proteomes" id="UP000008080"/>
    </source>
</evidence>
<sequence length="56" mass="6516">MQLYANRKVYKLESTDVKVKIEVEGPETQISREISFRGDLSEEEKAPTFTTGRWHS</sequence>
<name>Q6MHM7_BDEBA</name>
<reference evidence="1 2" key="1">
    <citation type="journal article" date="2004" name="Science">
        <title>A predator unmasked: life cycle of Bdellovibrio bacteriovorus from a genomic perspective.</title>
        <authorList>
            <person name="Rendulic S."/>
            <person name="Jagtap P."/>
            <person name="Rosinus A."/>
            <person name="Eppinger M."/>
            <person name="Baar C."/>
            <person name="Lanz C."/>
            <person name="Keller H."/>
            <person name="Lambert C."/>
            <person name="Evans K.J."/>
            <person name="Goesmann A."/>
            <person name="Meyer F."/>
            <person name="Sockett R.E."/>
            <person name="Schuster S.C."/>
        </authorList>
    </citation>
    <scope>NUCLEOTIDE SEQUENCE [LARGE SCALE GENOMIC DNA]</scope>
    <source>
        <strain evidence="2">ATCC 15356 / DSM 50701 / NCIMB 9529 / HD100</strain>
    </source>
</reference>
<gene>
    <name evidence="1" type="ordered locus">Bd3513</name>
</gene>
<dbReference type="KEGG" id="bba:Bd3513"/>
<accession>Q6MHM7</accession>
<dbReference type="Proteomes" id="UP000008080">
    <property type="component" value="Chromosome"/>
</dbReference>
<evidence type="ECO:0000313" key="1">
    <source>
        <dbReference type="EMBL" id="CAE78305.1"/>
    </source>
</evidence>
<organism evidence="1 2">
    <name type="scientific">Bdellovibrio bacteriovorus (strain ATCC 15356 / DSM 50701 / NCIMB 9529 / HD100)</name>
    <dbReference type="NCBI Taxonomy" id="264462"/>
    <lineage>
        <taxon>Bacteria</taxon>
        <taxon>Pseudomonadati</taxon>
        <taxon>Bdellovibrionota</taxon>
        <taxon>Bdellovibrionia</taxon>
        <taxon>Bdellovibrionales</taxon>
        <taxon>Pseudobdellovibrionaceae</taxon>
        <taxon>Bdellovibrio</taxon>
    </lineage>
</organism>
<dbReference type="HOGENOM" id="CLU_3004877_0_0_7"/>
<dbReference type="EMBL" id="BX842655">
    <property type="protein sequence ID" value="CAE78305.1"/>
    <property type="molecule type" value="Genomic_DNA"/>
</dbReference>